<keyword evidence="2" id="KW-0472">Membrane</keyword>
<protein>
    <submittedName>
        <fullName evidence="3">Uncharacterized protein</fullName>
    </submittedName>
</protein>
<reference evidence="3" key="1">
    <citation type="submission" date="2023-01" db="EMBL/GenBank/DDBJ databases">
        <title>Colletotrichum chrysophilum M932 genome sequence.</title>
        <authorList>
            <person name="Baroncelli R."/>
        </authorList>
    </citation>
    <scope>NUCLEOTIDE SEQUENCE</scope>
    <source>
        <strain evidence="3">M932</strain>
    </source>
</reference>
<organism evidence="3 4">
    <name type="scientific">Colletotrichum chrysophilum</name>
    <dbReference type="NCBI Taxonomy" id="1836956"/>
    <lineage>
        <taxon>Eukaryota</taxon>
        <taxon>Fungi</taxon>
        <taxon>Dikarya</taxon>
        <taxon>Ascomycota</taxon>
        <taxon>Pezizomycotina</taxon>
        <taxon>Sordariomycetes</taxon>
        <taxon>Hypocreomycetidae</taxon>
        <taxon>Glomerellales</taxon>
        <taxon>Glomerellaceae</taxon>
        <taxon>Colletotrichum</taxon>
        <taxon>Colletotrichum gloeosporioides species complex</taxon>
    </lineage>
</organism>
<dbReference type="AlphaFoldDB" id="A0AAD9AW59"/>
<dbReference type="Proteomes" id="UP001243330">
    <property type="component" value="Unassembled WGS sequence"/>
</dbReference>
<keyword evidence="4" id="KW-1185">Reference proteome</keyword>
<comment type="caution">
    <text evidence="3">The sequence shown here is derived from an EMBL/GenBank/DDBJ whole genome shotgun (WGS) entry which is preliminary data.</text>
</comment>
<feature type="compositionally biased region" description="Low complexity" evidence="1">
    <location>
        <begin position="95"/>
        <end position="114"/>
    </location>
</feature>
<proteinExistence type="predicted"/>
<evidence type="ECO:0000256" key="1">
    <source>
        <dbReference type="SAM" id="MobiDB-lite"/>
    </source>
</evidence>
<dbReference type="EMBL" id="JAQOWY010000017">
    <property type="protein sequence ID" value="KAK1855716.1"/>
    <property type="molecule type" value="Genomic_DNA"/>
</dbReference>
<name>A0AAD9AW59_9PEZI</name>
<feature type="region of interest" description="Disordered" evidence="1">
    <location>
        <begin position="75"/>
        <end position="114"/>
    </location>
</feature>
<accession>A0AAD9AW59</accession>
<keyword evidence="2" id="KW-1133">Transmembrane helix</keyword>
<gene>
    <name evidence="3" type="ORF">CCHR01_01572</name>
</gene>
<feature type="transmembrane region" description="Helical" evidence="2">
    <location>
        <begin position="134"/>
        <end position="155"/>
    </location>
</feature>
<evidence type="ECO:0000313" key="3">
    <source>
        <dbReference type="EMBL" id="KAK1855716.1"/>
    </source>
</evidence>
<evidence type="ECO:0000256" key="2">
    <source>
        <dbReference type="SAM" id="Phobius"/>
    </source>
</evidence>
<keyword evidence="2" id="KW-0812">Transmembrane</keyword>
<sequence length="340" mass="36676">MQGAVTSSNVAHLIQSSTSSHNSSIPTFLHSTLRGILTMSLLRLTLTRPTAPATHLLPALRSCPLRPQLLRKSLPPHSLRRPFASSAPPPRSHHGSGTAATTPTASKPATASSGTTAQLLPERLLVYQAGTGRIGFVAGLKITTIFVAAVFALVWEPAMLRSDDVSVAQITAACKSPHSFPPAHHIGFLPRPTCALIPFAYVAYFSAPFVTHVFLRLPPAARSSRALLERYVRALPATAQLEVGTLGLAGRPRATLVSAADLRPVPADAGFRETRARLVTHTRDVADLMARKKWYHYRPVSLFGLPAKEAGRASKSSGYRNAAKDAWVYDIIRPMLGQRR</sequence>
<feature type="transmembrane region" description="Helical" evidence="2">
    <location>
        <begin position="195"/>
        <end position="215"/>
    </location>
</feature>
<evidence type="ECO:0000313" key="4">
    <source>
        <dbReference type="Proteomes" id="UP001243330"/>
    </source>
</evidence>